<dbReference type="STRING" id="70415.A0A5S6Q6Y7"/>
<dbReference type="WBParaSite" id="TMUE_1000003066.1">
    <property type="protein sequence ID" value="TMUE_1000003066.1"/>
    <property type="gene ID" value="WBGene00292576"/>
</dbReference>
<organism evidence="1 2">
    <name type="scientific">Trichuris muris</name>
    <name type="common">Mouse whipworm</name>
    <dbReference type="NCBI Taxonomy" id="70415"/>
    <lineage>
        <taxon>Eukaryota</taxon>
        <taxon>Metazoa</taxon>
        <taxon>Ecdysozoa</taxon>
        <taxon>Nematoda</taxon>
        <taxon>Enoplea</taxon>
        <taxon>Dorylaimia</taxon>
        <taxon>Trichinellida</taxon>
        <taxon>Trichuridae</taxon>
        <taxon>Trichuris</taxon>
    </lineage>
</organism>
<evidence type="ECO:0000313" key="2">
    <source>
        <dbReference type="WBParaSite" id="TMUE_1000003066.1"/>
    </source>
</evidence>
<dbReference type="AlphaFoldDB" id="A0A5S6Q6Y7"/>
<reference evidence="2" key="1">
    <citation type="submission" date="2019-12" db="UniProtKB">
        <authorList>
            <consortium name="WormBaseParasite"/>
        </authorList>
    </citation>
    <scope>IDENTIFICATION</scope>
</reference>
<name>A0A5S6Q6Y7_TRIMR</name>
<proteinExistence type="predicted"/>
<dbReference type="Proteomes" id="UP000046395">
    <property type="component" value="Unassembled WGS sequence"/>
</dbReference>
<protein>
    <submittedName>
        <fullName evidence="2">Uncharacterized protein</fullName>
    </submittedName>
</protein>
<accession>A0A5S6Q6Y7</accession>
<sequence>MIYRQRSIESGTVDTLSVNNRFSLFSRPLLPSVTTKLSLSDQLKSHDMRIQEIEMSLANLRQNPPCRSCKSCQLVKFAEKEVYLLYELRRYKAYVELLHGYVYPAWKRWRVLQITIA</sequence>
<evidence type="ECO:0000313" key="1">
    <source>
        <dbReference type="Proteomes" id="UP000046395"/>
    </source>
</evidence>
<keyword evidence="1" id="KW-1185">Reference proteome</keyword>